<evidence type="ECO:0000256" key="2">
    <source>
        <dbReference type="PIRSR" id="PIRSR640198-2"/>
    </source>
</evidence>
<dbReference type="InterPro" id="IPR036597">
    <property type="entry name" value="Fido-like_dom_sf"/>
</dbReference>
<evidence type="ECO:0000259" key="3">
    <source>
        <dbReference type="PROSITE" id="PS51459"/>
    </source>
</evidence>
<dbReference type="PANTHER" id="PTHR13504:SF38">
    <property type="entry name" value="FIDO DOMAIN-CONTAINING PROTEIN"/>
    <property type="match status" value="1"/>
</dbReference>
<dbReference type="Pfam" id="PF02661">
    <property type="entry name" value="Fic"/>
    <property type="match status" value="1"/>
</dbReference>
<reference evidence="4 5" key="1">
    <citation type="submission" date="2019-08" db="EMBL/GenBank/DDBJ databases">
        <authorList>
            <person name="Peeters C."/>
        </authorList>
    </citation>
    <scope>NUCLEOTIDE SEQUENCE [LARGE SCALE GENOMIC DNA]</scope>
    <source>
        <strain evidence="4 5">LMG 30175</strain>
    </source>
</reference>
<keyword evidence="5" id="KW-1185">Reference proteome</keyword>
<protein>
    <recommendedName>
        <fullName evidence="3">Fido domain-containing protein</fullName>
    </recommendedName>
</protein>
<dbReference type="GO" id="GO:0005524">
    <property type="term" value="F:ATP binding"/>
    <property type="evidence" value="ECO:0007669"/>
    <property type="project" value="UniProtKB-KW"/>
</dbReference>
<proteinExistence type="predicted"/>
<evidence type="ECO:0000313" key="5">
    <source>
        <dbReference type="Proteomes" id="UP000414233"/>
    </source>
</evidence>
<dbReference type="InterPro" id="IPR040198">
    <property type="entry name" value="Fido_containing"/>
</dbReference>
<dbReference type="SUPFAM" id="SSF140931">
    <property type="entry name" value="Fic-like"/>
    <property type="match status" value="1"/>
</dbReference>
<feature type="binding site" evidence="2">
    <location>
        <begin position="455"/>
        <end position="462"/>
    </location>
    <ligand>
        <name>ATP</name>
        <dbReference type="ChEBI" id="CHEBI:30616"/>
    </ligand>
</feature>
<accession>A0A5E4YZQ9</accession>
<dbReference type="PROSITE" id="PS51459">
    <property type="entry name" value="FIDO"/>
    <property type="match status" value="1"/>
</dbReference>
<organism evidence="4 5">
    <name type="scientific">Pandoraea terrae</name>
    <dbReference type="NCBI Taxonomy" id="1537710"/>
    <lineage>
        <taxon>Bacteria</taxon>
        <taxon>Pseudomonadati</taxon>
        <taxon>Pseudomonadota</taxon>
        <taxon>Betaproteobacteria</taxon>
        <taxon>Burkholderiales</taxon>
        <taxon>Burkholderiaceae</taxon>
        <taxon>Pandoraea</taxon>
    </lineage>
</organism>
<dbReference type="InterPro" id="IPR003812">
    <property type="entry name" value="Fido"/>
</dbReference>
<evidence type="ECO:0000256" key="1">
    <source>
        <dbReference type="PIRSR" id="PIRSR640198-1"/>
    </source>
</evidence>
<dbReference type="RefSeq" id="WP_150699581.1">
    <property type="nucleotide sequence ID" value="NZ_CABPRZ010000029.1"/>
</dbReference>
<evidence type="ECO:0000313" key="4">
    <source>
        <dbReference type="EMBL" id="VVE54359.1"/>
    </source>
</evidence>
<keyword evidence="2" id="KW-0547">Nucleotide-binding</keyword>
<dbReference type="OrthoDB" id="9813719at2"/>
<dbReference type="EMBL" id="CABPRZ010000029">
    <property type="protein sequence ID" value="VVE54359.1"/>
    <property type="molecule type" value="Genomic_DNA"/>
</dbReference>
<feature type="domain" description="Fido" evidence="3">
    <location>
        <begin position="365"/>
        <end position="509"/>
    </location>
</feature>
<sequence>MATRKRISTSGSPALAAALRVLKRLQDKHHGVVEHKDLTDDQRALLVDTGFLRPVMKGWYICSNPADGDGESTAWYASFWAFISGYLGKRFGKRYCLNPEASLLLHTGNTTVPGQVTAVAVDSGSTVVKMPFDTSLLVYPDNKRVPKSRVEVRGLQVWPVAEALCMSPPQFFVNYPTEAEIALAMVRDPSELLTTLLANEGMPSAAARLAGALQFAQRPHDADRIVKAFAQAGVALKPTNPFERATPSLAPSRERSPYVLRLKSMWAAWREDVMQIFPAEPGRNMDVSAYLALVQERYVSDAYNSLSIEGYQVTDELIERVARGDWNPDGGPEQQKTRDALAARGYYQAFQTVKESIARIFVRENAGDVVQRDHHDWYAELFGPAVTVGVLQRHQLAGYRTGPIFIRNSMHTPIPREAILDGLETLFDLIRYEPHAGVRAVLGHHLFVFIHPYFDGNGRIGRFLMNALLASGGYPWTVIRMKRRAEYMNALEHASVHRDIKPLATFIKEEMEQWSPERE</sequence>
<keyword evidence="2" id="KW-0067">ATP-binding</keyword>
<name>A0A5E4YZQ9_9BURK</name>
<gene>
    <name evidence="4" type="ORF">PTE30175_04822</name>
</gene>
<dbReference type="AlphaFoldDB" id="A0A5E4YZQ9"/>
<dbReference type="Gene3D" id="1.10.3290.10">
    <property type="entry name" value="Fido-like domain"/>
    <property type="match status" value="1"/>
</dbReference>
<feature type="active site" evidence="1">
    <location>
        <position position="451"/>
    </location>
</feature>
<dbReference type="PANTHER" id="PTHR13504">
    <property type="entry name" value="FIDO DOMAIN-CONTAINING PROTEIN DDB_G0283145"/>
    <property type="match status" value="1"/>
</dbReference>
<dbReference type="Proteomes" id="UP000414233">
    <property type="component" value="Unassembled WGS sequence"/>
</dbReference>